<dbReference type="Proteomes" id="UP000199072">
    <property type="component" value="Unassembled WGS sequence"/>
</dbReference>
<dbReference type="STRING" id="1391627.SAMN05216464_101718"/>
<dbReference type="GO" id="GO:0016787">
    <property type="term" value="F:hydrolase activity"/>
    <property type="evidence" value="ECO:0007669"/>
    <property type="project" value="UniProtKB-KW"/>
</dbReference>
<feature type="domain" description="Alpha-N-acetylglucosaminidase C-terminal" evidence="4">
    <location>
        <begin position="479"/>
        <end position="743"/>
    </location>
</feature>
<evidence type="ECO:0000259" key="4">
    <source>
        <dbReference type="Pfam" id="PF12972"/>
    </source>
</evidence>
<feature type="domain" description="Alpha-N-acetylglucosaminidase tim-barrel" evidence="2">
    <location>
        <begin position="137"/>
        <end position="470"/>
    </location>
</feature>
<dbReference type="Pfam" id="PF12971">
    <property type="entry name" value="NAGLU_N"/>
    <property type="match status" value="1"/>
</dbReference>
<keyword evidence="6" id="KW-1185">Reference proteome</keyword>
<protein>
    <submittedName>
        <fullName evidence="5">Alpha-N-acetylglucosaminidase</fullName>
    </submittedName>
</protein>
<dbReference type="Gene3D" id="3.20.20.80">
    <property type="entry name" value="Glycosidases"/>
    <property type="match status" value="1"/>
</dbReference>
<dbReference type="InterPro" id="IPR024732">
    <property type="entry name" value="NAGLU_C"/>
</dbReference>
<keyword evidence="1" id="KW-0378">Hydrolase</keyword>
<organism evidence="5 6">
    <name type="scientific">Mucilaginibacter pineti</name>
    <dbReference type="NCBI Taxonomy" id="1391627"/>
    <lineage>
        <taxon>Bacteria</taxon>
        <taxon>Pseudomonadati</taxon>
        <taxon>Bacteroidota</taxon>
        <taxon>Sphingobacteriia</taxon>
        <taxon>Sphingobacteriales</taxon>
        <taxon>Sphingobacteriaceae</taxon>
        <taxon>Mucilaginibacter</taxon>
    </lineage>
</organism>
<name>A0A1G6URT7_9SPHI</name>
<dbReference type="GO" id="GO:0005975">
    <property type="term" value="P:carbohydrate metabolic process"/>
    <property type="evidence" value="ECO:0007669"/>
    <property type="project" value="UniProtKB-ARBA"/>
</dbReference>
<feature type="domain" description="Alpha-N-acetylglucosaminidase N-terminal" evidence="3">
    <location>
        <begin position="45"/>
        <end position="123"/>
    </location>
</feature>
<dbReference type="InterPro" id="IPR024733">
    <property type="entry name" value="NAGLU_tim-barrel"/>
</dbReference>
<evidence type="ECO:0000313" key="5">
    <source>
        <dbReference type="EMBL" id="SDD43287.1"/>
    </source>
</evidence>
<dbReference type="PANTHER" id="PTHR12872:SF1">
    <property type="entry name" value="ALPHA-N-ACETYLGLUCOSAMINIDASE"/>
    <property type="match status" value="1"/>
</dbReference>
<evidence type="ECO:0000313" key="6">
    <source>
        <dbReference type="Proteomes" id="UP000199072"/>
    </source>
</evidence>
<dbReference type="Gene3D" id="3.30.379.10">
    <property type="entry name" value="Chitobiase/beta-hexosaminidase domain 2-like"/>
    <property type="match status" value="1"/>
</dbReference>
<evidence type="ECO:0000256" key="1">
    <source>
        <dbReference type="ARBA" id="ARBA00022801"/>
    </source>
</evidence>
<dbReference type="AlphaFoldDB" id="A0A1G6URT7"/>
<dbReference type="RefSeq" id="WP_162842548.1">
    <property type="nucleotide sequence ID" value="NZ_FNAI01000001.1"/>
</dbReference>
<dbReference type="Pfam" id="PF05089">
    <property type="entry name" value="NAGLU"/>
    <property type="match status" value="1"/>
</dbReference>
<dbReference type="Gene3D" id="1.20.120.670">
    <property type="entry name" value="N-acetyl-b-d-glucoasminidase"/>
    <property type="match status" value="1"/>
</dbReference>
<sequence>MSHHQFPKINLNFFVLLIFLGMLLGNNLFAKPAKSNDTNSTETLALIERILPGKSSSFILETIAPKNKRDSFYIESKAGKILIKGTNTLSMAKGFNFYLKRYCHISVSWYANDVIKAPLNLPAITKPEGEACRFDKRFFLNYCTFGYTMLWWKWNDWERLIDWMALNGINMPLAITGQEYIWQKVWKQFGMTDAQSRAFFTGPSHLPWQRMGNLDRWLGPLPQSFIDNQFSLQKQILKRERSFGMTPILPAFAGHVPKDLKAKFPNMKVTDLGSYDTGTENDAFFLDPMDPLFVKIQKAYLSEQQKLLGTDHYYGADPFNEMNPPSWEASYLASVAKTIYGGMKAVDATATWVQMGWTFYYDRAHWTNPRLEAMIKAVPANKMVLLDYFTEQTEIWRPTDGFFNAPYIWCYLGNFGGNTQLAAPLLKVAKLLPAAENDPNSRQMAGIGSTLEGFGVNDFMFEWLFDYAWNKNAANTTDWIREYANSRAGNEDPVVQAAWKKLLPIVYNNQVSGVGLGNIVQSKPMLKGHGDYTSLSNYDYSTLANILPTMFLADSSSKSSLHYNRDLVLLEKQVFVNLAASLRDSISKAYYAKNEIAFEKNTHLFSSLCDDVNTLTATQHELLLGNWLDEARSFGITPEEKNYYEKSARVLITTWGGEDNVTSDYASKDWSGLIGSYYKLRWELFFNELRKTIKTGQEPDMVAFNKLRAKFDWDWTGKNQVEQKFPSKPSGNTLQTCTDLYKKWSLYL</sequence>
<dbReference type="PANTHER" id="PTHR12872">
    <property type="entry name" value="ALPHA-N-ACETYLGLUCOSAMINIDASE"/>
    <property type="match status" value="1"/>
</dbReference>
<reference evidence="5 6" key="1">
    <citation type="submission" date="2016-10" db="EMBL/GenBank/DDBJ databases">
        <authorList>
            <person name="de Groot N.N."/>
        </authorList>
    </citation>
    <scope>NUCLEOTIDE SEQUENCE [LARGE SCALE GENOMIC DNA]</scope>
    <source>
        <strain evidence="5 6">47C3B</strain>
    </source>
</reference>
<dbReference type="EMBL" id="FNAI01000001">
    <property type="protein sequence ID" value="SDD43287.1"/>
    <property type="molecule type" value="Genomic_DNA"/>
</dbReference>
<evidence type="ECO:0000259" key="3">
    <source>
        <dbReference type="Pfam" id="PF12971"/>
    </source>
</evidence>
<accession>A0A1G6URT7</accession>
<dbReference type="InterPro" id="IPR029018">
    <property type="entry name" value="Hex-like_dom2"/>
</dbReference>
<dbReference type="InterPro" id="IPR007781">
    <property type="entry name" value="NAGLU"/>
</dbReference>
<dbReference type="Pfam" id="PF12972">
    <property type="entry name" value="NAGLU_C"/>
    <property type="match status" value="1"/>
</dbReference>
<proteinExistence type="predicted"/>
<dbReference type="InterPro" id="IPR024240">
    <property type="entry name" value="NAGLU_N"/>
</dbReference>
<gene>
    <name evidence="5" type="ORF">SAMN05216464_101718</name>
</gene>
<evidence type="ECO:0000259" key="2">
    <source>
        <dbReference type="Pfam" id="PF05089"/>
    </source>
</evidence>